<protein>
    <submittedName>
        <fullName evidence="2">Uncharacterized protein</fullName>
    </submittedName>
</protein>
<gene>
    <name evidence="2" type="ORF">DEO72_LG1g2829</name>
</gene>
<organism evidence="2 3">
    <name type="scientific">Vigna unguiculata</name>
    <name type="common">Cowpea</name>
    <dbReference type="NCBI Taxonomy" id="3917"/>
    <lineage>
        <taxon>Eukaryota</taxon>
        <taxon>Viridiplantae</taxon>
        <taxon>Streptophyta</taxon>
        <taxon>Embryophyta</taxon>
        <taxon>Tracheophyta</taxon>
        <taxon>Spermatophyta</taxon>
        <taxon>Magnoliopsida</taxon>
        <taxon>eudicotyledons</taxon>
        <taxon>Gunneridae</taxon>
        <taxon>Pentapetalae</taxon>
        <taxon>rosids</taxon>
        <taxon>fabids</taxon>
        <taxon>Fabales</taxon>
        <taxon>Fabaceae</taxon>
        <taxon>Papilionoideae</taxon>
        <taxon>50 kb inversion clade</taxon>
        <taxon>NPAAA clade</taxon>
        <taxon>indigoferoid/millettioid clade</taxon>
        <taxon>Phaseoleae</taxon>
        <taxon>Vigna</taxon>
    </lineage>
</organism>
<dbReference type="AlphaFoldDB" id="A0A4D6KR90"/>
<evidence type="ECO:0000256" key="1">
    <source>
        <dbReference type="SAM" id="MobiDB-lite"/>
    </source>
</evidence>
<keyword evidence="3" id="KW-1185">Reference proteome</keyword>
<proteinExistence type="predicted"/>
<evidence type="ECO:0000313" key="3">
    <source>
        <dbReference type="Proteomes" id="UP000501690"/>
    </source>
</evidence>
<sequence length="68" mass="7673">MAPSFTHLTMEPPSATSEQTIDGRNYVWQQPRHRTTIGNHCTSILHHCNMNKSATILTGSNEPDQQPR</sequence>
<name>A0A4D6KR90_VIGUN</name>
<accession>A0A4D6KR90</accession>
<dbReference type="Proteomes" id="UP000501690">
    <property type="component" value="Linkage Group LG1"/>
</dbReference>
<reference evidence="2 3" key="1">
    <citation type="submission" date="2019-04" db="EMBL/GenBank/DDBJ databases">
        <title>An improved genome assembly and genetic linkage map for asparagus bean, Vigna unguiculata ssp. sesquipedialis.</title>
        <authorList>
            <person name="Xia Q."/>
            <person name="Zhang R."/>
            <person name="Dong Y."/>
        </authorList>
    </citation>
    <scope>NUCLEOTIDE SEQUENCE [LARGE SCALE GENOMIC DNA]</scope>
    <source>
        <tissue evidence="2">Leaf</tissue>
    </source>
</reference>
<feature type="region of interest" description="Disordered" evidence="1">
    <location>
        <begin position="1"/>
        <end position="22"/>
    </location>
</feature>
<evidence type="ECO:0000313" key="2">
    <source>
        <dbReference type="EMBL" id="QCD79190.1"/>
    </source>
</evidence>
<dbReference type="EMBL" id="CP039345">
    <property type="protein sequence ID" value="QCD79190.1"/>
    <property type="molecule type" value="Genomic_DNA"/>
</dbReference>